<dbReference type="Gene3D" id="3.80.10.10">
    <property type="entry name" value="Ribonuclease Inhibitor"/>
    <property type="match status" value="2"/>
</dbReference>
<dbReference type="PROSITE" id="PS50011">
    <property type="entry name" value="PROTEIN_KINASE_DOM"/>
    <property type="match status" value="1"/>
</dbReference>
<feature type="domain" description="Protein kinase" evidence="16">
    <location>
        <begin position="454"/>
        <end position="730"/>
    </location>
</feature>
<dbReference type="InterPro" id="IPR003591">
    <property type="entry name" value="Leu-rich_rpt_typical-subtyp"/>
</dbReference>
<dbReference type="GO" id="GO:0016020">
    <property type="term" value="C:membrane"/>
    <property type="evidence" value="ECO:0007669"/>
    <property type="project" value="UniProtKB-SubCell"/>
</dbReference>
<feature type="compositionally biased region" description="Gly residues" evidence="14">
    <location>
        <begin position="731"/>
        <end position="742"/>
    </location>
</feature>
<keyword evidence="8" id="KW-0547">Nucleotide-binding</keyword>
<dbReference type="OrthoDB" id="1890790at2759"/>
<keyword evidence="18" id="KW-1185">Reference proteome</keyword>
<dbReference type="InterPro" id="IPR011009">
    <property type="entry name" value="Kinase-like_dom_sf"/>
</dbReference>
<dbReference type="FunFam" id="3.80.10.10:FF:000275">
    <property type="entry name" value="Leucine-rich repeat receptor-like protein kinase"/>
    <property type="match status" value="1"/>
</dbReference>
<dbReference type="AlphaFoldDB" id="D8RZ54"/>
<dbReference type="GO" id="GO:0004672">
    <property type="term" value="F:protein kinase activity"/>
    <property type="evidence" value="ECO:0007669"/>
    <property type="project" value="InterPro"/>
</dbReference>
<comment type="subcellular location">
    <subcellularLocation>
        <location evidence="1">Membrane</location>
        <topology evidence="1">Single-pass membrane protein</topology>
    </subcellularLocation>
</comment>
<evidence type="ECO:0000313" key="17">
    <source>
        <dbReference type="EMBL" id="EFJ22551.1"/>
    </source>
</evidence>
<comment type="similarity">
    <text evidence="2">Belongs to the RLP family.</text>
</comment>
<dbReference type="eggNOG" id="ENOG502QRJ8">
    <property type="taxonomic scope" value="Eukaryota"/>
</dbReference>
<evidence type="ECO:0000256" key="5">
    <source>
        <dbReference type="ARBA" id="ARBA00022692"/>
    </source>
</evidence>
<dbReference type="OMA" id="RFFLFAQ"/>
<feature type="transmembrane region" description="Helical" evidence="15">
    <location>
        <begin position="364"/>
        <end position="389"/>
    </location>
</feature>
<name>D8RZ54_SELML</name>
<evidence type="ECO:0000313" key="18">
    <source>
        <dbReference type="Proteomes" id="UP000001514"/>
    </source>
</evidence>
<evidence type="ECO:0000256" key="15">
    <source>
        <dbReference type="SAM" id="Phobius"/>
    </source>
</evidence>
<feature type="compositionally biased region" description="Basic and acidic residues" evidence="14">
    <location>
        <begin position="401"/>
        <end position="410"/>
    </location>
</feature>
<sequence length="772" mass="79771">MWVFFFFSLAPNLAQDDGDGGGGGLGAEDGMIVTEENLAALLAIKHAFMDAQGALISWNETGVGACSGSWAGIKCARGQVIAVQLPGKGLGGSLSPRFGELTELRKLNLHSNRIEGSIPSSITGLANLRSVYLFQNRLTGTIPAGLGRSPLMQAVDLSGNRLQGDIPASLGSSGRMFLLNLAGNNLSGGIPPEIAGSASLITLILARNGLDGEIPTTWPDSGKLRTLDLSRNNLSGEIPPSIARLRNLTILDVASNELSGGIPGELGGIAALQLLDLSGNRLNGSIPASIGQLGNLTSANFSDNNLSGRVPRFVHGFNSSAFAGNAGLCGLAGLVACQSPVPSRSPQQSTPAERRRSRSRLSKLSLICIIVGGVLALGAAICMLMLIAWRFREQRAAGAHERASKGKAETSVDPSGGSSGGGAGGGGGGNGNGGNGKLVHFDGPFSFTADDLLCATAEVMGKSTYGTVYKATLENGNTVVVKRLREGIVRSQREFEAEVSALGRIRHTNLVALRAYYWGPKDEKLLVFDFMHGGSLAAFLHARGPETPLGWSTRMKIALGTAKGLAYLHDAEKMVHGNLTSSNILLDSHLNAVISDYGLSRLMTSSAGSNVLATAGSQGYRAPEVSKLKKATTKSDVYSFGIVLLELLTGKAPGDAVSTADGGALDLPEWVSSVVKEEWTSEVFDVELLKGTAPSEDDMLNTLQLAMNCVSASPSSRPDMNEVLRQVESVAGGGGSAGGGGDPTRYSPGSGAASSTQGAVTPPPPPAPSSSS</sequence>
<keyword evidence="3" id="KW-0597">Phosphoprotein</keyword>
<dbReference type="Gene3D" id="1.10.510.10">
    <property type="entry name" value="Transferase(Phosphotransferase) domain 1"/>
    <property type="match status" value="1"/>
</dbReference>
<gene>
    <name evidence="17" type="ORF">SELMODRAFT_105194</name>
</gene>
<evidence type="ECO:0000256" key="13">
    <source>
        <dbReference type="ARBA" id="ARBA00023180"/>
    </source>
</evidence>
<dbReference type="SUPFAM" id="SSF56112">
    <property type="entry name" value="Protein kinase-like (PK-like)"/>
    <property type="match status" value="1"/>
</dbReference>
<evidence type="ECO:0000256" key="12">
    <source>
        <dbReference type="ARBA" id="ARBA00023170"/>
    </source>
</evidence>
<keyword evidence="5 15" id="KW-0812">Transmembrane</keyword>
<dbReference type="InterPro" id="IPR052451">
    <property type="entry name" value="Ser/Thr_kinase-like"/>
</dbReference>
<evidence type="ECO:0000256" key="14">
    <source>
        <dbReference type="SAM" id="MobiDB-lite"/>
    </source>
</evidence>
<dbReference type="HOGENOM" id="CLU_000288_22_1_1"/>
<keyword evidence="10 15" id="KW-1133">Transmembrane helix</keyword>
<dbReference type="Proteomes" id="UP000001514">
    <property type="component" value="Unassembled WGS sequence"/>
</dbReference>
<dbReference type="EMBL" id="GL377595">
    <property type="protein sequence ID" value="EFJ22551.1"/>
    <property type="molecule type" value="Genomic_DNA"/>
</dbReference>
<dbReference type="SUPFAM" id="SSF52058">
    <property type="entry name" value="L domain-like"/>
    <property type="match status" value="1"/>
</dbReference>
<dbReference type="GO" id="GO:0005524">
    <property type="term" value="F:ATP binding"/>
    <property type="evidence" value="ECO:0007669"/>
    <property type="project" value="UniProtKB-KW"/>
</dbReference>
<dbReference type="FunFam" id="3.80.10.10:FF:000111">
    <property type="entry name" value="LRR receptor-like serine/threonine-protein kinase ERECTA"/>
    <property type="match status" value="1"/>
</dbReference>
<keyword evidence="11 15" id="KW-0472">Membrane</keyword>
<dbReference type="FunCoup" id="D8RZ54">
    <property type="interactions" value="214"/>
</dbReference>
<keyword evidence="7" id="KW-0677">Repeat</keyword>
<keyword evidence="12" id="KW-0675">Receptor</keyword>
<feature type="compositionally biased region" description="Pro residues" evidence="14">
    <location>
        <begin position="761"/>
        <end position="772"/>
    </location>
</feature>
<keyword evidence="6" id="KW-0732">Signal</keyword>
<evidence type="ECO:0000256" key="2">
    <source>
        <dbReference type="ARBA" id="ARBA00009592"/>
    </source>
</evidence>
<feature type="region of interest" description="Disordered" evidence="14">
    <location>
        <begin position="727"/>
        <end position="772"/>
    </location>
</feature>
<dbReference type="PANTHER" id="PTHR48008">
    <property type="entry name" value="LEUCINE-RICH REPEAT RECEPTOR-LIKE PROTEIN KINASE IMK3-RELATED"/>
    <property type="match status" value="1"/>
</dbReference>
<evidence type="ECO:0000256" key="10">
    <source>
        <dbReference type="ARBA" id="ARBA00022989"/>
    </source>
</evidence>
<dbReference type="InterPro" id="IPR000719">
    <property type="entry name" value="Prot_kinase_dom"/>
</dbReference>
<dbReference type="InterPro" id="IPR001611">
    <property type="entry name" value="Leu-rich_rpt"/>
</dbReference>
<evidence type="ECO:0000256" key="9">
    <source>
        <dbReference type="ARBA" id="ARBA00022840"/>
    </source>
</evidence>
<dbReference type="FunFam" id="3.30.200.20:FF:000486">
    <property type="entry name" value="Leucine-rich repeat receptor-like protein kinase"/>
    <property type="match status" value="1"/>
</dbReference>
<dbReference type="Pfam" id="PF07714">
    <property type="entry name" value="PK_Tyr_Ser-Thr"/>
    <property type="match status" value="1"/>
</dbReference>
<dbReference type="Pfam" id="PF13855">
    <property type="entry name" value="LRR_8"/>
    <property type="match status" value="1"/>
</dbReference>
<dbReference type="FunFam" id="1.10.510.10:FF:000480">
    <property type="entry name" value="Pollen receptor-like kinase 1"/>
    <property type="match status" value="1"/>
</dbReference>
<dbReference type="PRINTS" id="PR00019">
    <property type="entry name" value="LEURICHRPT"/>
</dbReference>
<dbReference type="InterPro" id="IPR032675">
    <property type="entry name" value="LRR_dom_sf"/>
</dbReference>
<evidence type="ECO:0000256" key="1">
    <source>
        <dbReference type="ARBA" id="ARBA00004167"/>
    </source>
</evidence>
<dbReference type="PANTHER" id="PTHR48008:SF6">
    <property type="entry name" value="LEUCINE-RICH REPEAT RECEPTOR-LIKE PROTEIN KINASE IMK3-RELATED"/>
    <property type="match status" value="1"/>
</dbReference>
<dbReference type="InterPro" id="IPR001245">
    <property type="entry name" value="Ser-Thr/Tyr_kinase_cat_dom"/>
</dbReference>
<dbReference type="Pfam" id="PF00560">
    <property type="entry name" value="LRR_1"/>
    <property type="match status" value="2"/>
</dbReference>
<dbReference type="Gramene" id="EFJ22551">
    <property type="protein sequence ID" value="EFJ22551"/>
    <property type="gene ID" value="SELMODRAFT_105194"/>
</dbReference>
<keyword evidence="13" id="KW-0325">Glycoprotein</keyword>
<evidence type="ECO:0000256" key="8">
    <source>
        <dbReference type="ARBA" id="ARBA00022741"/>
    </source>
</evidence>
<evidence type="ECO:0000256" key="6">
    <source>
        <dbReference type="ARBA" id="ARBA00022729"/>
    </source>
</evidence>
<dbReference type="InterPro" id="IPR013210">
    <property type="entry name" value="LRR_N_plant-typ"/>
</dbReference>
<evidence type="ECO:0000256" key="11">
    <source>
        <dbReference type="ARBA" id="ARBA00023136"/>
    </source>
</evidence>
<dbReference type="InParanoid" id="D8RZ54"/>
<evidence type="ECO:0000256" key="4">
    <source>
        <dbReference type="ARBA" id="ARBA00022614"/>
    </source>
</evidence>
<proteinExistence type="inferred from homology"/>
<dbReference type="KEGG" id="smo:SELMODRAFT_105194"/>
<keyword evidence="9" id="KW-0067">ATP-binding</keyword>
<feature type="compositionally biased region" description="Gly residues" evidence="14">
    <location>
        <begin position="417"/>
        <end position="431"/>
    </location>
</feature>
<evidence type="ECO:0000256" key="7">
    <source>
        <dbReference type="ARBA" id="ARBA00022737"/>
    </source>
</evidence>
<protein>
    <recommendedName>
        <fullName evidence="16">Protein kinase domain-containing protein</fullName>
    </recommendedName>
</protein>
<evidence type="ECO:0000256" key="3">
    <source>
        <dbReference type="ARBA" id="ARBA00022553"/>
    </source>
</evidence>
<keyword evidence="4" id="KW-0433">Leucine-rich repeat</keyword>
<reference evidence="17 18" key="1">
    <citation type="journal article" date="2011" name="Science">
        <title>The Selaginella genome identifies genetic changes associated with the evolution of vascular plants.</title>
        <authorList>
            <person name="Banks J.A."/>
            <person name="Nishiyama T."/>
            <person name="Hasebe M."/>
            <person name="Bowman J.L."/>
            <person name="Gribskov M."/>
            <person name="dePamphilis C."/>
            <person name="Albert V.A."/>
            <person name="Aono N."/>
            <person name="Aoyama T."/>
            <person name="Ambrose B.A."/>
            <person name="Ashton N.W."/>
            <person name="Axtell M.J."/>
            <person name="Barker E."/>
            <person name="Barker M.S."/>
            <person name="Bennetzen J.L."/>
            <person name="Bonawitz N.D."/>
            <person name="Chapple C."/>
            <person name="Cheng C."/>
            <person name="Correa L.G."/>
            <person name="Dacre M."/>
            <person name="DeBarry J."/>
            <person name="Dreyer I."/>
            <person name="Elias M."/>
            <person name="Engstrom E.M."/>
            <person name="Estelle M."/>
            <person name="Feng L."/>
            <person name="Finet C."/>
            <person name="Floyd S.K."/>
            <person name="Frommer W.B."/>
            <person name="Fujita T."/>
            <person name="Gramzow L."/>
            <person name="Gutensohn M."/>
            <person name="Harholt J."/>
            <person name="Hattori M."/>
            <person name="Heyl A."/>
            <person name="Hirai T."/>
            <person name="Hiwatashi Y."/>
            <person name="Ishikawa M."/>
            <person name="Iwata M."/>
            <person name="Karol K.G."/>
            <person name="Koehler B."/>
            <person name="Kolukisaoglu U."/>
            <person name="Kubo M."/>
            <person name="Kurata T."/>
            <person name="Lalonde S."/>
            <person name="Li K."/>
            <person name="Li Y."/>
            <person name="Litt A."/>
            <person name="Lyons E."/>
            <person name="Manning G."/>
            <person name="Maruyama T."/>
            <person name="Michael T.P."/>
            <person name="Mikami K."/>
            <person name="Miyazaki S."/>
            <person name="Morinaga S."/>
            <person name="Murata T."/>
            <person name="Mueller-Roeber B."/>
            <person name="Nelson D.R."/>
            <person name="Obara M."/>
            <person name="Oguri Y."/>
            <person name="Olmstead R.G."/>
            <person name="Onodera N."/>
            <person name="Petersen B.L."/>
            <person name="Pils B."/>
            <person name="Prigge M."/>
            <person name="Rensing S.A."/>
            <person name="Riano-Pachon D.M."/>
            <person name="Roberts A.W."/>
            <person name="Sato Y."/>
            <person name="Scheller H.V."/>
            <person name="Schulz B."/>
            <person name="Schulz C."/>
            <person name="Shakirov E.V."/>
            <person name="Shibagaki N."/>
            <person name="Shinohara N."/>
            <person name="Shippen D.E."/>
            <person name="Soerensen I."/>
            <person name="Sotooka R."/>
            <person name="Sugimoto N."/>
            <person name="Sugita M."/>
            <person name="Sumikawa N."/>
            <person name="Tanurdzic M."/>
            <person name="Theissen G."/>
            <person name="Ulvskov P."/>
            <person name="Wakazuki S."/>
            <person name="Weng J.K."/>
            <person name="Willats W.W."/>
            <person name="Wipf D."/>
            <person name="Wolf P.G."/>
            <person name="Yang L."/>
            <person name="Zimmer A.D."/>
            <person name="Zhu Q."/>
            <person name="Mitros T."/>
            <person name="Hellsten U."/>
            <person name="Loque D."/>
            <person name="Otillar R."/>
            <person name="Salamov A."/>
            <person name="Schmutz J."/>
            <person name="Shapiro H."/>
            <person name="Lindquist E."/>
            <person name="Lucas S."/>
            <person name="Rokhsar D."/>
            <person name="Grigoriev I.V."/>
        </authorList>
    </citation>
    <scope>NUCLEOTIDE SEQUENCE [LARGE SCALE GENOMIC DNA]</scope>
</reference>
<dbReference type="PROSITE" id="PS51450">
    <property type="entry name" value="LRR"/>
    <property type="match status" value="1"/>
</dbReference>
<dbReference type="Gene3D" id="3.30.200.20">
    <property type="entry name" value="Phosphorylase Kinase, domain 1"/>
    <property type="match status" value="1"/>
</dbReference>
<organism evidence="18">
    <name type="scientific">Selaginella moellendorffii</name>
    <name type="common">Spikemoss</name>
    <dbReference type="NCBI Taxonomy" id="88036"/>
    <lineage>
        <taxon>Eukaryota</taxon>
        <taxon>Viridiplantae</taxon>
        <taxon>Streptophyta</taxon>
        <taxon>Embryophyta</taxon>
        <taxon>Tracheophyta</taxon>
        <taxon>Lycopodiopsida</taxon>
        <taxon>Selaginellales</taxon>
        <taxon>Selaginellaceae</taxon>
        <taxon>Selaginella</taxon>
    </lineage>
</organism>
<evidence type="ECO:0000259" key="16">
    <source>
        <dbReference type="PROSITE" id="PS50011"/>
    </source>
</evidence>
<dbReference type="SMART" id="SM00369">
    <property type="entry name" value="LRR_TYP"/>
    <property type="match status" value="4"/>
</dbReference>
<dbReference type="Pfam" id="PF08263">
    <property type="entry name" value="LRRNT_2"/>
    <property type="match status" value="1"/>
</dbReference>
<feature type="region of interest" description="Disordered" evidence="14">
    <location>
        <begin position="401"/>
        <end position="431"/>
    </location>
</feature>
<dbReference type="CDD" id="cd14066">
    <property type="entry name" value="STKc_IRAK"/>
    <property type="match status" value="1"/>
</dbReference>
<accession>D8RZ54</accession>